<dbReference type="CDD" id="cd16702">
    <property type="entry name" value="RING_CH-C4HC3_MARCH6"/>
    <property type="match status" value="1"/>
</dbReference>
<feature type="transmembrane region" description="Helical" evidence="14">
    <location>
        <begin position="1220"/>
        <end position="1241"/>
    </location>
</feature>
<feature type="transmembrane region" description="Helical" evidence="14">
    <location>
        <begin position="1456"/>
        <end position="1479"/>
    </location>
</feature>
<feature type="transmembrane region" description="Helical" evidence="14">
    <location>
        <begin position="797"/>
        <end position="818"/>
    </location>
</feature>
<dbReference type="EMBL" id="KZ805548">
    <property type="protein sequence ID" value="PVH94153.1"/>
    <property type="molecule type" value="Genomic_DNA"/>
</dbReference>
<keyword evidence="10" id="KW-0862">Zinc</keyword>
<feature type="region of interest" description="Disordered" evidence="13">
    <location>
        <begin position="445"/>
        <end position="685"/>
    </location>
</feature>
<keyword evidence="5" id="KW-0808">Transferase</keyword>
<dbReference type="Pfam" id="PF23113">
    <property type="entry name" value="MARCHF6_C"/>
    <property type="match status" value="1"/>
</dbReference>
<feature type="compositionally biased region" description="Basic and acidic residues" evidence="13">
    <location>
        <begin position="657"/>
        <end position="678"/>
    </location>
</feature>
<feature type="transmembrane region" description="Helical" evidence="14">
    <location>
        <begin position="825"/>
        <end position="845"/>
    </location>
</feature>
<feature type="transmembrane region" description="Helical" evidence="14">
    <location>
        <begin position="1356"/>
        <end position="1381"/>
    </location>
</feature>
<feature type="transmembrane region" description="Helical" evidence="14">
    <location>
        <begin position="1491"/>
        <end position="1510"/>
    </location>
</feature>
<feature type="compositionally biased region" description="Polar residues" evidence="13">
    <location>
        <begin position="584"/>
        <end position="601"/>
    </location>
</feature>
<proteinExistence type="predicted"/>
<dbReference type="STRING" id="97972.A0A2V1D9E5"/>
<accession>A0A2V1D9E5</accession>
<evidence type="ECO:0000313" key="17">
    <source>
        <dbReference type="Proteomes" id="UP000244855"/>
    </source>
</evidence>
<dbReference type="InterPro" id="IPR011016">
    <property type="entry name" value="Znf_RING-CH"/>
</dbReference>
<feature type="compositionally biased region" description="Basic and acidic residues" evidence="13">
    <location>
        <begin position="509"/>
        <end position="525"/>
    </location>
</feature>
<dbReference type="SUPFAM" id="SSF57850">
    <property type="entry name" value="RING/U-box"/>
    <property type="match status" value="1"/>
</dbReference>
<keyword evidence="6 14" id="KW-0812">Transmembrane</keyword>
<organism evidence="16 17">
    <name type="scientific">Periconia macrospinosa</name>
    <dbReference type="NCBI Taxonomy" id="97972"/>
    <lineage>
        <taxon>Eukaryota</taxon>
        <taxon>Fungi</taxon>
        <taxon>Dikarya</taxon>
        <taxon>Ascomycota</taxon>
        <taxon>Pezizomycotina</taxon>
        <taxon>Dothideomycetes</taxon>
        <taxon>Pleosporomycetidae</taxon>
        <taxon>Pleosporales</taxon>
        <taxon>Massarineae</taxon>
        <taxon>Periconiaceae</taxon>
        <taxon>Periconia</taxon>
    </lineage>
</organism>
<comment type="subcellular location">
    <subcellularLocation>
        <location evidence="2">Membrane</location>
        <topology evidence="2">Multi-pass membrane protein</topology>
    </subcellularLocation>
</comment>
<evidence type="ECO:0000256" key="13">
    <source>
        <dbReference type="SAM" id="MobiDB-lite"/>
    </source>
</evidence>
<dbReference type="InterPro" id="IPR056521">
    <property type="entry name" value="MARCHF6-like_C"/>
</dbReference>
<feature type="compositionally biased region" description="Acidic residues" evidence="13">
    <location>
        <begin position="360"/>
        <end position="370"/>
    </location>
</feature>
<dbReference type="PANTHER" id="PTHR13145:SF0">
    <property type="entry name" value="E3 UBIQUITIN-PROTEIN LIGASE MARCHF6"/>
    <property type="match status" value="1"/>
</dbReference>
<feature type="non-terminal residue" evidence="16">
    <location>
        <position position="1633"/>
    </location>
</feature>
<comment type="pathway">
    <text evidence="3">Protein modification; protein ubiquitination.</text>
</comment>
<evidence type="ECO:0000256" key="4">
    <source>
        <dbReference type="ARBA" id="ARBA00012483"/>
    </source>
</evidence>
<dbReference type="OrthoDB" id="1108038at2759"/>
<dbReference type="Proteomes" id="UP000244855">
    <property type="component" value="Unassembled WGS sequence"/>
</dbReference>
<keyword evidence="7" id="KW-0479">Metal-binding</keyword>
<feature type="compositionally biased region" description="Basic and acidic residues" evidence="13">
    <location>
        <begin position="555"/>
        <end position="564"/>
    </location>
</feature>
<evidence type="ECO:0000256" key="6">
    <source>
        <dbReference type="ARBA" id="ARBA00022692"/>
    </source>
</evidence>
<feature type="compositionally biased region" description="Basic and acidic residues" evidence="13">
    <location>
        <begin position="344"/>
        <end position="359"/>
    </location>
</feature>
<comment type="catalytic activity">
    <reaction evidence="1">
        <text>S-ubiquitinyl-[E2 ubiquitin-conjugating enzyme]-L-cysteine + [acceptor protein]-L-lysine = [E2 ubiquitin-conjugating enzyme]-L-cysteine + N(6)-ubiquitinyl-[acceptor protein]-L-lysine.</text>
        <dbReference type="EC" id="2.3.2.27"/>
    </reaction>
</comment>
<keyword evidence="11 14" id="KW-1133">Transmembrane helix</keyword>
<evidence type="ECO:0000256" key="2">
    <source>
        <dbReference type="ARBA" id="ARBA00004141"/>
    </source>
</evidence>
<feature type="compositionally biased region" description="Basic and acidic residues" evidence="13">
    <location>
        <begin position="609"/>
        <end position="618"/>
    </location>
</feature>
<evidence type="ECO:0000256" key="5">
    <source>
        <dbReference type="ARBA" id="ARBA00022679"/>
    </source>
</evidence>
<feature type="transmembrane region" description="Helical" evidence="14">
    <location>
        <begin position="1082"/>
        <end position="1109"/>
    </location>
</feature>
<dbReference type="PROSITE" id="PS51292">
    <property type="entry name" value="ZF_RING_CH"/>
    <property type="match status" value="1"/>
</dbReference>
<evidence type="ECO:0000259" key="15">
    <source>
        <dbReference type="PROSITE" id="PS51292"/>
    </source>
</evidence>
<evidence type="ECO:0000256" key="3">
    <source>
        <dbReference type="ARBA" id="ARBA00004906"/>
    </source>
</evidence>
<dbReference type="GO" id="GO:0005789">
    <property type="term" value="C:endoplasmic reticulum membrane"/>
    <property type="evidence" value="ECO:0007669"/>
    <property type="project" value="TreeGrafter"/>
</dbReference>
<dbReference type="GO" id="GO:0036503">
    <property type="term" value="P:ERAD pathway"/>
    <property type="evidence" value="ECO:0007669"/>
    <property type="project" value="TreeGrafter"/>
</dbReference>
<dbReference type="InterPro" id="IPR013083">
    <property type="entry name" value="Znf_RING/FYVE/PHD"/>
</dbReference>
<evidence type="ECO:0000256" key="7">
    <source>
        <dbReference type="ARBA" id="ARBA00022723"/>
    </source>
</evidence>
<feature type="transmembrane region" description="Helical" evidence="14">
    <location>
        <begin position="1401"/>
        <end position="1420"/>
    </location>
</feature>
<sequence>MNDANAPSVTAMTDAPSIGPKDDPDTCRICRGEGSPEEPLFFPCKCSGSIKYVHQDCLMEWLSHSQKKYCELCKTSFRFTKLYHPHMPTRIPTSVFLRRAAVHTVKLFMTWCRAILVASVWLVLLPWCMRVVWRSLFWVGDGGWTREHYIVFADQSAPSATDPEALRAASALASTAAATMIKSQPRTVNMTAGEPSAWAMLKRFISGYSHDFHGPPISAKASVNGTAVNATVVYPDPRSSSLLSDIPFFNWFPSQAANRFLLDVLEGQIITLLVVVAFILIFLIREWVVQQQPVINMVAINENAAAQRAPELEAEIGMVGEEEEDDDDDDDDVDVEEQGLAEEVAARVDGEDENYHAHEDEDEHAPENSEEIPGRTPVSHSQRSSSLQKRNHAVLKAWQDSHEISEELRQAITNGSPGDVARIVQDMPLEESIRLKDALVKLSEEAEELVGVPEPSSSRVSGSNETEAGASSSSSHAFPERSSSLLNRSLDTQEEVTGNLTPSQRPHMPARDKSFMATEIRRGLEENNTWSFAAVPGSSRDEEKPEVESDPDSWEGNHAHREGQDESDVQDAIEREPWSDDSSESWQQVPENGVDNTSGQANPRHKGKEKVTEPDDTQRSGTVQPEIDLEPHGNPLPPVSVSESDAFASGAIPSGSDSHHESEELENRETQPEQRIPEEVPPVQVQPQVQENNAERGLGERVLDWMYRDVEPGARALEDGGDDELVVQALNEFEQFDQAPARDNDAPALNAAIQDPEVAAAAAQAGIDVNDQDAIDDAEDLEGIMELIGMQGPITGLFQNAMFSAVLISATLACAVWLPYLGGKLVILFMGSPVALFIKLPLQIIATAADLAVDGSLCVAAGLVYWTLEGVRLVVRVSTFGILNRFTEGPIALITGPAFNIATSAGNRLSRLVAESPLLPPPTYFRLSINSHAALRTIQNTTSHTLNQTTAVIAGICEDFPMESAPKLALQVLRQVPASIQFAAMEVYTKLAALASWLLTTRSYNITLDLDLGRNVSNAYAAIEDWTATDRLIAVLAGYGFFAVAGAVYLRRGTPLTSSRQGQKIERIISEILQQAGGVLKVILIISIEMLVFPLYCGLLLDIALLPLFKDANIYSRWQFTRQNPWTSGFVHWFIGTCYMFHFALFVSMCRKILRKGVLYFIRDPDDPTFHPVREVLERSVTTQLRKIAFSGLVYGGLVIVCLGGVVWTLNQVTVGVLPILWVSHAPALEFPLDLLFYNFLTPVVIKFYKPSDGLNVISKWWFKLCARGLRMSNFLFGDKNEDEEGRKVNGQMVFDGKYVRAPASDQVRIPKGDPVFVEVDENNVRKDRNFHSTGVHNSPTLVTKVYIPPWFRVRIALFVIAIWIFAAVTGISATILPLLFGRYLFSLFLPKHVEMNDIHAFSLGIYTLGSVAYTIYHAYKFLHSINRPAPSPLTTLYTVASTGARISMRVARFTYVWVGLIALIPLLFAVLLEFYLLMPLHAYFGPSEPHVVHLIQDWTLGFLYARLGARLIFSDRTSRPARAFAALISNGYLDPNAAIATRCFLVPALTLFIISISAPAAIAFVLTRTLLVGSTPLVKNLVWRFSYPAVGVAAAAVWGAREGAGVLGRWRLVVKDEVYLIGERLHNFGERR</sequence>
<feature type="transmembrane region" description="Helical" evidence="14">
    <location>
        <begin position="1582"/>
        <end position="1601"/>
    </location>
</feature>
<feature type="transmembrane region" description="Helical" evidence="14">
    <location>
        <begin position="1545"/>
        <end position="1567"/>
    </location>
</feature>
<evidence type="ECO:0000256" key="1">
    <source>
        <dbReference type="ARBA" id="ARBA00000900"/>
    </source>
</evidence>
<feature type="transmembrane region" description="Helical" evidence="14">
    <location>
        <begin position="1129"/>
        <end position="1147"/>
    </location>
</feature>
<feature type="transmembrane region" description="Helical" evidence="14">
    <location>
        <begin position="1032"/>
        <end position="1050"/>
    </location>
</feature>
<keyword evidence="9" id="KW-0833">Ubl conjugation pathway</keyword>
<keyword evidence="8" id="KW-0863">Zinc-finger</keyword>
<feature type="transmembrane region" description="Helical" evidence="14">
    <location>
        <begin position="108"/>
        <end position="128"/>
    </location>
</feature>
<evidence type="ECO:0000256" key="11">
    <source>
        <dbReference type="ARBA" id="ARBA00022989"/>
    </source>
</evidence>
<feature type="region of interest" description="Disordered" evidence="13">
    <location>
        <begin position="1"/>
        <end position="22"/>
    </location>
</feature>
<dbReference type="PANTHER" id="PTHR13145">
    <property type="entry name" value="SSM4 PROTEIN"/>
    <property type="match status" value="1"/>
</dbReference>
<feature type="transmembrane region" description="Helical" evidence="14">
    <location>
        <begin position="1188"/>
        <end position="1208"/>
    </location>
</feature>
<dbReference type="SMART" id="SM00744">
    <property type="entry name" value="RINGv"/>
    <property type="match status" value="1"/>
</dbReference>
<feature type="domain" description="RING-CH-type" evidence="15">
    <location>
        <begin position="19"/>
        <end position="80"/>
    </location>
</feature>
<name>A0A2V1D9E5_9PLEO</name>
<dbReference type="FunFam" id="3.30.40.10:FF:000287">
    <property type="entry name" value="RING finger membrane protein"/>
    <property type="match status" value="1"/>
</dbReference>
<keyword evidence="17" id="KW-1185">Reference proteome</keyword>
<evidence type="ECO:0000313" key="16">
    <source>
        <dbReference type="EMBL" id="PVH94153.1"/>
    </source>
</evidence>
<feature type="compositionally biased region" description="Polar residues" evidence="13">
    <location>
        <begin position="378"/>
        <end position="388"/>
    </location>
</feature>
<dbReference type="GO" id="GO:0008270">
    <property type="term" value="F:zinc ion binding"/>
    <property type="evidence" value="ECO:0007669"/>
    <property type="project" value="UniProtKB-KW"/>
</dbReference>
<gene>
    <name evidence="16" type="ORF">DM02DRAFT_573350</name>
</gene>
<dbReference type="Pfam" id="PF12906">
    <property type="entry name" value="RINGv"/>
    <property type="match status" value="1"/>
</dbReference>
<evidence type="ECO:0000256" key="12">
    <source>
        <dbReference type="ARBA" id="ARBA00023136"/>
    </source>
</evidence>
<feature type="region of interest" description="Disordered" evidence="13">
    <location>
        <begin position="343"/>
        <end position="394"/>
    </location>
</feature>
<dbReference type="Gene3D" id="3.30.40.10">
    <property type="entry name" value="Zinc/RING finger domain, C3HC4 (zinc finger)"/>
    <property type="match status" value="1"/>
</dbReference>
<reference evidence="16 17" key="1">
    <citation type="journal article" date="2018" name="Sci. Rep.">
        <title>Comparative genomics provides insights into the lifestyle and reveals functional heterogeneity of dark septate endophytic fungi.</title>
        <authorList>
            <person name="Knapp D.G."/>
            <person name="Nemeth J.B."/>
            <person name="Barry K."/>
            <person name="Hainaut M."/>
            <person name="Henrissat B."/>
            <person name="Johnson J."/>
            <person name="Kuo A."/>
            <person name="Lim J.H.P."/>
            <person name="Lipzen A."/>
            <person name="Nolan M."/>
            <person name="Ohm R.A."/>
            <person name="Tamas L."/>
            <person name="Grigoriev I.V."/>
            <person name="Spatafora J.W."/>
            <person name="Nagy L.G."/>
            <person name="Kovacs G.M."/>
        </authorList>
    </citation>
    <scope>NUCLEOTIDE SEQUENCE [LARGE SCALE GENOMIC DNA]</scope>
    <source>
        <strain evidence="16 17">DSE2036</strain>
    </source>
</reference>
<keyword evidence="12 14" id="KW-0472">Membrane</keyword>
<dbReference type="EC" id="2.3.2.27" evidence="4"/>
<evidence type="ECO:0000256" key="9">
    <source>
        <dbReference type="ARBA" id="ARBA00022786"/>
    </source>
</evidence>
<feature type="compositionally biased region" description="Polar residues" evidence="13">
    <location>
        <begin position="1"/>
        <end position="11"/>
    </location>
</feature>
<evidence type="ECO:0000256" key="10">
    <source>
        <dbReference type="ARBA" id="ARBA00022833"/>
    </source>
</evidence>
<protein>
    <recommendedName>
        <fullName evidence="4">RING-type E3 ubiquitin transferase</fullName>
        <ecNumber evidence="4">2.3.2.27</ecNumber>
    </recommendedName>
</protein>
<evidence type="ECO:0000256" key="14">
    <source>
        <dbReference type="SAM" id="Phobius"/>
    </source>
</evidence>
<dbReference type="GO" id="GO:0061630">
    <property type="term" value="F:ubiquitin protein ligase activity"/>
    <property type="evidence" value="ECO:0007669"/>
    <property type="project" value="UniProtKB-EC"/>
</dbReference>
<evidence type="ECO:0000256" key="8">
    <source>
        <dbReference type="ARBA" id="ARBA00022771"/>
    </source>
</evidence>
<feature type="compositionally biased region" description="Polar residues" evidence="13">
    <location>
        <begin position="455"/>
        <end position="504"/>
    </location>
</feature>